<protein>
    <submittedName>
        <fullName evidence="2">Uncharacterized protein</fullName>
    </submittedName>
</protein>
<evidence type="ECO:0000256" key="1">
    <source>
        <dbReference type="SAM" id="MobiDB-lite"/>
    </source>
</evidence>
<keyword evidence="3" id="KW-1185">Reference proteome</keyword>
<comment type="caution">
    <text evidence="2">The sequence shown here is derived from an EMBL/GenBank/DDBJ whole genome shotgun (WGS) entry which is preliminary data.</text>
</comment>
<gene>
    <name evidence="2" type="ORF">PoB_005188300</name>
</gene>
<accession>A0AAV4C311</accession>
<dbReference type="Proteomes" id="UP000735302">
    <property type="component" value="Unassembled WGS sequence"/>
</dbReference>
<organism evidence="2 3">
    <name type="scientific">Plakobranchus ocellatus</name>
    <dbReference type="NCBI Taxonomy" id="259542"/>
    <lineage>
        <taxon>Eukaryota</taxon>
        <taxon>Metazoa</taxon>
        <taxon>Spiralia</taxon>
        <taxon>Lophotrochozoa</taxon>
        <taxon>Mollusca</taxon>
        <taxon>Gastropoda</taxon>
        <taxon>Heterobranchia</taxon>
        <taxon>Euthyneura</taxon>
        <taxon>Panpulmonata</taxon>
        <taxon>Sacoglossa</taxon>
        <taxon>Placobranchoidea</taxon>
        <taxon>Plakobranchidae</taxon>
        <taxon>Plakobranchus</taxon>
    </lineage>
</organism>
<dbReference type="AlphaFoldDB" id="A0AAV4C311"/>
<reference evidence="2 3" key="1">
    <citation type="journal article" date="2021" name="Elife">
        <title>Chloroplast acquisition without the gene transfer in kleptoplastic sea slugs, Plakobranchus ocellatus.</title>
        <authorList>
            <person name="Maeda T."/>
            <person name="Takahashi S."/>
            <person name="Yoshida T."/>
            <person name="Shimamura S."/>
            <person name="Takaki Y."/>
            <person name="Nagai Y."/>
            <person name="Toyoda A."/>
            <person name="Suzuki Y."/>
            <person name="Arimoto A."/>
            <person name="Ishii H."/>
            <person name="Satoh N."/>
            <person name="Nishiyama T."/>
            <person name="Hasebe M."/>
            <person name="Maruyama T."/>
            <person name="Minagawa J."/>
            <person name="Obokata J."/>
            <person name="Shigenobu S."/>
        </authorList>
    </citation>
    <scope>NUCLEOTIDE SEQUENCE [LARGE SCALE GENOMIC DNA]</scope>
</reference>
<evidence type="ECO:0000313" key="3">
    <source>
        <dbReference type="Proteomes" id="UP000735302"/>
    </source>
</evidence>
<dbReference type="EMBL" id="BLXT01005746">
    <property type="protein sequence ID" value="GFO25378.1"/>
    <property type="molecule type" value="Genomic_DNA"/>
</dbReference>
<name>A0AAV4C311_9GAST</name>
<evidence type="ECO:0000313" key="2">
    <source>
        <dbReference type="EMBL" id="GFO25378.1"/>
    </source>
</evidence>
<proteinExistence type="predicted"/>
<feature type="region of interest" description="Disordered" evidence="1">
    <location>
        <begin position="26"/>
        <end position="68"/>
    </location>
</feature>
<feature type="compositionally biased region" description="Basic and acidic residues" evidence="1">
    <location>
        <begin position="30"/>
        <end position="39"/>
    </location>
</feature>
<feature type="compositionally biased region" description="Low complexity" evidence="1">
    <location>
        <begin position="46"/>
        <end position="64"/>
    </location>
</feature>
<sequence length="128" mass="14354">MRVQAIPTTVAAVNWDSSLHNLTISSGSGHVHERGDPRIFKKKKNNNNNNDNRDNNNNNNNNSNNDKDMTHVTVLSHVFAIYTNECFRLIANNYLLLKPADNNSLAPAVWASIIRPARPERPGSHQTI</sequence>